<dbReference type="Gene3D" id="3.40.50.1820">
    <property type="entry name" value="alpha/beta hydrolase"/>
    <property type="match status" value="1"/>
</dbReference>
<accession>A0A7I7X6E4</accession>
<evidence type="ECO:0000313" key="4">
    <source>
        <dbReference type="Proteomes" id="UP000467260"/>
    </source>
</evidence>
<feature type="chain" id="PRO_5029510538" description="PE-PPE domain-containing protein" evidence="1">
    <location>
        <begin position="28"/>
        <end position="325"/>
    </location>
</feature>
<dbReference type="EMBL" id="AP022609">
    <property type="protein sequence ID" value="BBZ25144.1"/>
    <property type="molecule type" value="Genomic_DNA"/>
</dbReference>
<dbReference type="InterPro" id="IPR013228">
    <property type="entry name" value="PE-PPE_C"/>
</dbReference>
<dbReference type="InterPro" id="IPR029058">
    <property type="entry name" value="AB_hydrolase_fold"/>
</dbReference>
<dbReference type="AlphaFoldDB" id="A0A7I7X6E4"/>
<dbReference type="Pfam" id="PF08237">
    <property type="entry name" value="PE-PPE"/>
    <property type="match status" value="1"/>
</dbReference>
<gene>
    <name evidence="3" type="ORF">MHIB_35620</name>
</gene>
<organism evidence="3 4">
    <name type="scientific">Mycolicibacter hiberniae</name>
    <dbReference type="NCBI Taxonomy" id="29314"/>
    <lineage>
        <taxon>Bacteria</taxon>
        <taxon>Bacillati</taxon>
        <taxon>Actinomycetota</taxon>
        <taxon>Actinomycetes</taxon>
        <taxon>Mycobacteriales</taxon>
        <taxon>Mycobacteriaceae</taxon>
        <taxon>Mycolicibacter</taxon>
    </lineage>
</organism>
<sequence>MHRYRTFAHATAVAALVGAATAPIAWAADSQVTLLAAEGPLSGSQTAIIIGGTFEPTPSLDFARAAQSLYLNALGFDIEANGSTVCYMDGTDPCSAALQVLTTPQLMQQGHSTLTGASNLVLAVQNSLAANPGAYSAEQPLTVFGYSQGAAVGSIAMTQLAEAGVPSELLHFVFIGSPATADGIWPNILATLDAVFGPDITNFLIDFLDLEGVLGLVTPNDLYPATIYSIDNDFASDWQGNFDTWGLWGELVPGLIRHGEYLGLTPEQIADATVSTDGYLTYVDISDDIDNFSAALNAITFGGVLNSGLLQAMYDSLVFALTNSF</sequence>
<name>A0A7I7X6E4_9MYCO</name>
<protein>
    <recommendedName>
        <fullName evidence="2">PE-PPE domain-containing protein</fullName>
    </recommendedName>
</protein>
<evidence type="ECO:0000259" key="2">
    <source>
        <dbReference type="Pfam" id="PF08237"/>
    </source>
</evidence>
<reference evidence="3 4" key="1">
    <citation type="journal article" date="2019" name="Emerg. Microbes Infect.">
        <title>Comprehensive subspecies identification of 175 nontuberculous mycobacteria species based on 7547 genomic profiles.</title>
        <authorList>
            <person name="Matsumoto Y."/>
            <person name="Kinjo T."/>
            <person name="Motooka D."/>
            <person name="Nabeya D."/>
            <person name="Jung N."/>
            <person name="Uechi K."/>
            <person name="Horii T."/>
            <person name="Iida T."/>
            <person name="Fujita J."/>
            <person name="Nakamura S."/>
        </authorList>
    </citation>
    <scope>NUCLEOTIDE SEQUENCE [LARGE SCALE GENOMIC DNA]</scope>
    <source>
        <strain evidence="3 4">JCM 13571</strain>
    </source>
</reference>
<evidence type="ECO:0000313" key="3">
    <source>
        <dbReference type="EMBL" id="BBZ25144.1"/>
    </source>
</evidence>
<proteinExistence type="predicted"/>
<keyword evidence="1" id="KW-0732">Signal</keyword>
<feature type="signal peptide" evidence="1">
    <location>
        <begin position="1"/>
        <end position="27"/>
    </location>
</feature>
<dbReference type="Proteomes" id="UP000467260">
    <property type="component" value="Chromosome"/>
</dbReference>
<dbReference type="KEGG" id="mhib:MHIB_35620"/>
<keyword evidence="4" id="KW-1185">Reference proteome</keyword>
<evidence type="ECO:0000256" key="1">
    <source>
        <dbReference type="SAM" id="SignalP"/>
    </source>
</evidence>
<dbReference type="RefSeq" id="WP_234808947.1">
    <property type="nucleotide sequence ID" value="NZ_AP022609.1"/>
</dbReference>
<dbReference type="SUPFAM" id="SSF53474">
    <property type="entry name" value="alpha/beta-Hydrolases"/>
    <property type="match status" value="2"/>
</dbReference>
<feature type="domain" description="PE-PPE" evidence="2">
    <location>
        <begin position="105"/>
        <end position="236"/>
    </location>
</feature>